<dbReference type="GO" id="GO:0046872">
    <property type="term" value="F:metal ion binding"/>
    <property type="evidence" value="ECO:0007669"/>
    <property type="project" value="UniProtKB-KW"/>
</dbReference>
<dbReference type="RefSeq" id="WP_316410465.1">
    <property type="nucleotide sequence ID" value="NZ_AP027081.1"/>
</dbReference>
<organism evidence="3 4">
    <name type="scientific">Mesoterricola sediminis</name>
    <dbReference type="NCBI Taxonomy" id="2927980"/>
    <lineage>
        <taxon>Bacteria</taxon>
        <taxon>Pseudomonadati</taxon>
        <taxon>Acidobacteriota</taxon>
        <taxon>Holophagae</taxon>
        <taxon>Holophagales</taxon>
        <taxon>Holophagaceae</taxon>
        <taxon>Mesoterricola</taxon>
    </lineage>
</organism>
<dbReference type="Gene3D" id="2.60.120.10">
    <property type="entry name" value="Jelly Rolls"/>
    <property type="match status" value="1"/>
</dbReference>
<dbReference type="KEGG" id="msea:METESE_28400"/>
<dbReference type="PANTHER" id="PTHR35848:SF6">
    <property type="entry name" value="CUPIN TYPE-2 DOMAIN-CONTAINING PROTEIN"/>
    <property type="match status" value="1"/>
</dbReference>
<dbReference type="Proteomes" id="UP001228113">
    <property type="component" value="Chromosome"/>
</dbReference>
<dbReference type="AlphaFoldDB" id="A0AA48H1G5"/>
<dbReference type="InterPro" id="IPR051610">
    <property type="entry name" value="GPI/OXD"/>
</dbReference>
<evidence type="ECO:0000313" key="3">
    <source>
        <dbReference type="EMBL" id="BDU77882.1"/>
    </source>
</evidence>
<keyword evidence="1" id="KW-0479">Metal-binding</keyword>
<gene>
    <name evidence="3" type="ORF">METESE_28400</name>
</gene>
<name>A0AA48H1G5_9BACT</name>
<dbReference type="InterPro" id="IPR011051">
    <property type="entry name" value="RmlC_Cupin_sf"/>
</dbReference>
<evidence type="ECO:0000313" key="4">
    <source>
        <dbReference type="Proteomes" id="UP001228113"/>
    </source>
</evidence>
<evidence type="ECO:0000256" key="1">
    <source>
        <dbReference type="ARBA" id="ARBA00022723"/>
    </source>
</evidence>
<protein>
    <recommendedName>
        <fullName evidence="2">Cupin type-2 domain-containing protein</fullName>
    </recommendedName>
</protein>
<dbReference type="InterPro" id="IPR013096">
    <property type="entry name" value="Cupin_2"/>
</dbReference>
<keyword evidence="4" id="KW-1185">Reference proteome</keyword>
<dbReference type="InterPro" id="IPR014710">
    <property type="entry name" value="RmlC-like_jellyroll"/>
</dbReference>
<proteinExistence type="predicted"/>
<accession>A0AA48H1G5</accession>
<dbReference type="SUPFAM" id="SSF51182">
    <property type="entry name" value="RmlC-like cupins"/>
    <property type="match status" value="1"/>
</dbReference>
<feature type="domain" description="Cupin type-2" evidence="2">
    <location>
        <begin position="44"/>
        <end position="108"/>
    </location>
</feature>
<evidence type="ECO:0000259" key="2">
    <source>
        <dbReference type="Pfam" id="PF07883"/>
    </source>
</evidence>
<dbReference type="PANTHER" id="PTHR35848">
    <property type="entry name" value="OXALATE-BINDING PROTEIN"/>
    <property type="match status" value="1"/>
</dbReference>
<dbReference type="EMBL" id="AP027081">
    <property type="protein sequence ID" value="BDU77882.1"/>
    <property type="molecule type" value="Genomic_DNA"/>
</dbReference>
<sequence length="116" mass="12272">MIRRRAELDWQDRMGIRGGDGPARCADYLKLGEMDGVVSAGCTALAPGSSIGEHPHPNTDELYLILEGHGTGVLDGRSFPVGPGDLFVLKAGQSHGLINDSEAPLVFFGLLTRQAG</sequence>
<dbReference type="Pfam" id="PF07883">
    <property type="entry name" value="Cupin_2"/>
    <property type="match status" value="1"/>
</dbReference>
<reference evidence="3" key="1">
    <citation type="journal article" date="2023" name="Int. J. Syst. Evol. Microbiol.">
        <title>Mesoterricola silvestris gen. nov., sp. nov., Mesoterricola sediminis sp. nov., Geothrix oryzae sp. nov., Geothrix edaphica sp. nov., Geothrix rubra sp. nov., and Geothrix limicola sp. nov., six novel members of Acidobacteriota isolated from soils.</title>
        <authorList>
            <person name="Itoh H."/>
            <person name="Sugisawa Y."/>
            <person name="Mise K."/>
            <person name="Xu Z."/>
            <person name="Kuniyasu M."/>
            <person name="Ushijima N."/>
            <person name="Kawano K."/>
            <person name="Kobayashi E."/>
            <person name="Shiratori Y."/>
            <person name="Masuda Y."/>
            <person name="Senoo K."/>
        </authorList>
    </citation>
    <scope>NUCLEOTIDE SEQUENCE</scope>
    <source>
        <strain evidence="3">W786</strain>
    </source>
</reference>